<dbReference type="AlphaFoldDB" id="H0HNL8"/>
<dbReference type="Proteomes" id="UP000003250">
    <property type="component" value="Unassembled WGS sequence"/>
</dbReference>
<sequence>MTPYSIGRYDMRRARAEQLIGAIMQKVGHLVEDGRQEEVYYLLHELLSQGGIEVLSDYDRQRIGLPPRGPDGWTVEEIMALEQRRLDAILTPVVASMPTYDPNLGAAANNPPPEAKRP</sequence>
<dbReference type="OrthoDB" id="9811006at2"/>
<name>H0HNL8_9HYPH</name>
<protein>
    <submittedName>
        <fullName evidence="1">Uncharacterized protein</fullName>
    </submittedName>
</protein>
<reference evidence="1 2" key="1">
    <citation type="journal article" date="2012" name="J. Bacteriol.">
        <title>Draft Genome Sequence of Mesorhizobium alhagi CCNWXJ12-2T, a Novel Salt-Resistant Species Isolated from the Desert of Northwestern China.</title>
        <authorList>
            <person name="Zhou M."/>
            <person name="Chen W."/>
            <person name="Chen H."/>
            <person name="Wei G."/>
        </authorList>
    </citation>
    <scope>NUCLEOTIDE SEQUENCE [LARGE SCALE GENOMIC DNA]</scope>
    <source>
        <strain evidence="1 2">CCNWXJ12-2</strain>
    </source>
</reference>
<evidence type="ECO:0000313" key="1">
    <source>
        <dbReference type="EMBL" id="EHK57671.1"/>
    </source>
</evidence>
<keyword evidence="2" id="KW-1185">Reference proteome</keyword>
<organism evidence="1 2">
    <name type="scientific">Mesorhizobium alhagi CCNWXJ12-2</name>
    <dbReference type="NCBI Taxonomy" id="1107882"/>
    <lineage>
        <taxon>Bacteria</taxon>
        <taxon>Pseudomonadati</taxon>
        <taxon>Pseudomonadota</taxon>
        <taxon>Alphaproteobacteria</taxon>
        <taxon>Hyphomicrobiales</taxon>
        <taxon>Phyllobacteriaceae</taxon>
        <taxon>Allomesorhizobium</taxon>
    </lineage>
</organism>
<dbReference type="EMBL" id="AHAM01000058">
    <property type="protein sequence ID" value="EHK57671.1"/>
    <property type="molecule type" value="Genomic_DNA"/>
</dbReference>
<dbReference type="PATRIC" id="fig|1107882.3.peg.1700"/>
<accession>H0HNL8</accession>
<gene>
    <name evidence="1" type="ORF">MAXJ12_08704</name>
</gene>
<dbReference type="RefSeq" id="WP_008835380.1">
    <property type="nucleotide sequence ID" value="NZ_AHAM01000058.1"/>
</dbReference>
<evidence type="ECO:0000313" key="2">
    <source>
        <dbReference type="Proteomes" id="UP000003250"/>
    </source>
</evidence>
<proteinExistence type="predicted"/>